<evidence type="ECO:0000313" key="4">
    <source>
        <dbReference type="Proteomes" id="UP001597104"/>
    </source>
</evidence>
<gene>
    <name evidence="3" type="ORF">ACFQZ7_03455</name>
</gene>
<organism evidence="3 4">
    <name type="scientific">Loigolactobacillus binensis</name>
    <dbReference type="NCBI Taxonomy" id="2559922"/>
    <lineage>
        <taxon>Bacteria</taxon>
        <taxon>Bacillati</taxon>
        <taxon>Bacillota</taxon>
        <taxon>Bacilli</taxon>
        <taxon>Lactobacillales</taxon>
        <taxon>Lactobacillaceae</taxon>
        <taxon>Loigolactobacillus</taxon>
    </lineage>
</organism>
<evidence type="ECO:0000313" key="3">
    <source>
        <dbReference type="EMBL" id="MFD0896792.1"/>
    </source>
</evidence>
<dbReference type="RefSeq" id="WP_137637098.1">
    <property type="nucleotide sequence ID" value="NZ_BJDN01000005.1"/>
</dbReference>
<reference evidence="4" key="1">
    <citation type="journal article" date="2019" name="Int. J. Syst. Evol. Microbiol.">
        <title>The Global Catalogue of Microorganisms (GCM) 10K type strain sequencing project: providing services to taxonomists for standard genome sequencing and annotation.</title>
        <authorList>
            <consortium name="The Broad Institute Genomics Platform"/>
            <consortium name="The Broad Institute Genome Sequencing Center for Infectious Disease"/>
            <person name="Wu L."/>
            <person name="Ma J."/>
        </authorList>
    </citation>
    <scope>NUCLEOTIDE SEQUENCE [LARGE SCALE GENOMIC DNA]</scope>
    <source>
        <strain evidence="4">CCM 8925</strain>
    </source>
</reference>
<protein>
    <submittedName>
        <fullName evidence="3">DUF1129 domain-containing protein</fullName>
    </submittedName>
</protein>
<keyword evidence="2" id="KW-0812">Transmembrane</keyword>
<accession>A0ABW3EBR1</accession>
<evidence type="ECO:0000256" key="1">
    <source>
        <dbReference type="SAM" id="MobiDB-lite"/>
    </source>
</evidence>
<keyword evidence="2" id="KW-0472">Membrane</keyword>
<proteinExistence type="predicted"/>
<sequence>MSEDKQGRNSGVQQHKPTSRVPEELTKRNQDYLFHLKKALAETKLTPEKQQAAIDDMVPQMLAAQKKGQTARQLYGTVAERVTAIIEGPKADPNAPQNKWLLMMDSSLMVFMVFNLMYGLMFLFSSRSKVQTGQAGILSEVILAVVAGYGIMMMQSTFAVRGSKRPPIWRLIMYGVIFFIVLTGTYTLVMLIPGPLNANLPATVYIVIGAVTLAARLYLKRRFNIKNTVF</sequence>
<dbReference type="Pfam" id="PF06570">
    <property type="entry name" value="DUF1129"/>
    <property type="match status" value="1"/>
</dbReference>
<dbReference type="EMBL" id="JBHTIO010000017">
    <property type="protein sequence ID" value="MFD0896792.1"/>
    <property type="molecule type" value="Genomic_DNA"/>
</dbReference>
<keyword evidence="2" id="KW-1133">Transmembrane helix</keyword>
<name>A0ABW3EBR1_9LACO</name>
<dbReference type="PIRSF" id="PIRSF033111">
    <property type="entry name" value="UCP033111"/>
    <property type="match status" value="1"/>
</dbReference>
<feature type="transmembrane region" description="Helical" evidence="2">
    <location>
        <begin position="137"/>
        <end position="159"/>
    </location>
</feature>
<dbReference type="InterPro" id="IPR009214">
    <property type="entry name" value="DUF1129"/>
</dbReference>
<feature type="transmembrane region" description="Helical" evidence="2">
    <location>
        <begin position="171"/>
        <end position="192"/>
    </location>
</feature>
<evidence type="ECO:0000256" key="2">
    <source>
        <dbReference type="SAM" id="Phobius"/>
    </source>
</evidence>
<feature type="region of interest" description="Disordered" evidence="1">
    <location>
        <begin position="1"/>
        <end position="25"/>
    </location>
</feature>
<feature type="transmembrane region" description="Helical" evidence="2">
    <location>
        <begin position="108"/>
        <end position="125"/>
    </location>
</feature>
<keyword evidence="4" id="KW-1185">Reference proteome</keyword>
<comment type="caution">
    <text evidence="3">The sequence shown here is derived from an EMBL/GenBank/DDBJ whole genome shotgun (WGS) entry which is preliminary data.</text>
</comment>
<feature type="transmembrane region" description="Helical" evidence="2">
    <location>
        <begin position="198"/>
        <end position="219"/>
    </location>
</feature>
<dbReference type="Proteomes" id="UP001597104">
    <property type="component" value="Unassembled WGS sequence"/>
</dbReference>